<evidence type="ECO:0000313" key="2">
    <source>
        <dbReference type="Proteomes" id="UP000639772"/>
    </source>
</evidence>
<dbReference type="EMBL" id="JADCNM010000094">
    <property type="protein sequence ID" value="KAG0450731.1"/>
    <property type="molecule type" value="Genomic_DNA"/>
</dbReference>
<proteinExistence type="predicted"/>
<accession>A0A835U943</accession>
<sequence length="55" mass="6025">MDKARMRKTRKVCVATIGRVRVGYADVYANDQNGQSGGTGCIPRPIVRPNISYLA</sequence>
<organism evidence="1 2">
    <name type="scientific">Vanilla planifolia</name>
    <name type="common">Vanilla</name>
    <dbReference type="NCBI Taxonomy" id="51239"/>
    <lineage>
        <taxon>Eukaryota</taxon>
        <taxon>Viridiplantae</taxon>
        <taxon>Streptophyta</taxon>
        <taxon>Embryophyta</taxon>
        <taxon>Tracheophyta</taxon>
        <taxon>Spermatophyta</taxon>
        <taxon>Magnoliopsida</taxon>
        <taxon>Liliopsida</taxon>
        <taxon>Asparagales</taxon>
        <taxon>Orchidaceae</taxon>
        <taxon>Vanilloideae</taxon>
        <taxon>Vanilleae</taxon>
        <taxon>Vanilla</taxon>
    </lineage>
</organism>
<dbReference type="AlphaFoldDB" id="A0A835U943"/>
<evidence type="ECO:0000313" key="1">
    <source>
        <dbReference type="EMBL" id="KAG0450731.1"/>
    </source>
</evidence>
<gene>
    <name evidence="1" type="ORF">HPP92_026606</name>
</gene>
<comment type="caution">
    <text evidence="1">The sequence shown here is derived from an EMBL/GenBank/DDBJ whole genome shotgun (WGS) entry which is preliminary data.</text>
</comment>
<dbReference type="Proteomes" id="UP000639772">
    <property type="component" value="Unassembled WGS sequence"/>
</dbReference>
<protein>
    <submittedName>
        <fullName evidence="1">Uncharacterized protein</fullName>
    </submittedName>
</protein>
<reference evidence="1 2" key="1">
    <citation type="journal article" date="2020" name="Nat. Food">
        <title>A phased Vanilla planifolia genome enables genetic improvement of flavour and production.</title>
        <authorList>
            <person name="Hasing T."/>
            <person name="Tang H."/>
            <person name="Brym M."/>
            <person name="Khazi F."/>
            <person name="Huang T."/>
            <person name="Chambers A.H."/>
        </authorList>
    </citation>
    <scope>NUCLEOTIDE SEQUENCE [LARGE SCALE GENOMIC DNA]</scope>
    <source>
        <tissue evidence="1">Leaf</tissue>
    </source>
</reference>
<name>A0A835U943_VANPL</name>